<protein>
    <recommendedName>
        <fullName evidence="5">Rqc2 homolog RqcH</fullName>
        <shortName evidence="5">RqcH</shortName>
    </recommendedName>
</protein>
<dbReference type="Gene3D" id="2.30.310.10">
    <property type="entry name" value="ibrinogen binding protein from staphylococcus aureus domain"/>
    <property type="match status" value="1"/>
</dbReference>
<evidence type="ECO:0000256" key="1">
    <source>
        <dbReference type="ARBA" id="ARBA00022555"/>
    </source>
</evidence>
<dbReference type="Gene3D" id="3.40.970.40">
    <property type="entry name" value="fibrinogen binding protein from staphylococcus aureus domain like"/>
    <property type="match status" value="1"/>
</dbReference>
<name>A0A2U1K7E3_9BACI</name>
<dbReference type="PANTHER" id="PTHR15239:SF6">
    <property type="entry name" value="RIBOSOME QUALITY CONTROL COMPLEX SUBUNIT NEMF"/>
    <property type="match status" value="1"/>
</dbReference>
<comment type="function">
    <text evidence="5">Key component of the ribosome quality control system (RQC), a ribosome-associated complex that mediates the extraction of incompletely synthesized nascent chains from stalled ribosomes and their subsequent degradation. RqcH recruits Ala-charged tRNA, and with RqcP directs the elongation of stalled nascent chains on 50S ribosomal subunits, leading to non-templated C-terminal alanine extensions (Ala tail). The Ala tail promotes nascent chain degradation. May add between 1 and at least 8 Ala residues. Binds to stalled 50S ribosomal subunits.</text>
</comment>
<evidence type="ECO:0000313" key="7">
    <source>
        <dbReference type="EMBL" id="PWA13451.1"/>
    </source>
</evidence>
<evidence type="ECO:0000256" key="4">
    <source>
        <dbReference type="ARBA" id="ARBA00022917"/>
    </source>
</evidence>
<dbReference type="InterPro" id="IPR043682">
    <property type="entry name" value="RqcH_bacterial"/>
</dbReference>
<keyword evidence="5" id="KW-0175">Coiled coil</keyword>
<dbReference type="Gene3D" id="1.10.8.50">
    <property type="match status" value="1"/>
</dbReference>
<keyword evidence="2 5" id="KW-0699">rRNA-binding</keyword>
<dbReference type="RefSeq" id="WP_116552956.1">
    <property type="nucleotide sequence ID" value="NZ_QCZG01000001.1"/>
</dbReference>
<gene>
    <name evidence="5" type="primary">rqcH</name>
    <name evidence="7" type="ORF">DCC39_00745</name>
</gene>
<dbReference type="GO" id="GO:0019843">
    <property type="term" value="F:rRNA binding"/>
    <property type="evidence" value="ECO:0007669"/>
    <property type="project" value="UniProtKB-UniRule"/>
</dbReference>
<keyword evidence="4 5" id="KW-0648">Protein biosynthesis</keyword>
<sequence>MAFDGIVTRAITKELNEQILNGRINKVHQPFSTDIILSIRANGKNRQLLLSASANFSRIHLTKERFDNPKHPPMFCMLLRKHIEGSIIKKIKQIDLDRVIHIEVEAKDEIGDTTKKTLIVEIMGRHSNVILVDTEKKVIIDSIKHLPPSVNSYRTIMPGQPYIEPPQQNKLNPLHTDRETLLKKVDFNSGKMDRQLVSIFEGLSPLVTKEIIHRTGFINKESLPNCFLEMMESIKEHHYEPEMVQTKEREAFSVIHLTHLEGERKTFESTSALLDRFFFGKAERDRIKQQAHDLEKLLINEVRKNKNKLKKLEKTLKDSEKAEQYQLYGELLTAHMHEIQRGDKAIEVENYYNPGEKLKISLDPLKTPAENAQAYYKKYSKAKNARLAVKEQMEKTKEEIAYFELLVLQMESATLQDVIEIREELEDGGYIKRKRRKEKKKTDKPQPETYASSEGVTILVGKNNRQNEFLTMKLSRKNDTWLHAKDIPGSHVVIRGEEFTEQTLHEAAILAAYFSKAKHSSNVPIDFTKIKHVKKPSGSKPGYVTYDHQQTIYVTPDEDLIIKLRQQG</sequence>
<comment type="similarity">
    <text evidence="5">Belongs to the NEMF family.</text>
</comment>
<keyword evidence="8" id="KW-1185">Reference proteome</keyword>
<dbReference type="EMBL" id="QCZG01000001">
    <property type="protein sequence ID" value="PWA13451.1"/>
    <property type="molecule type" value="Genomic_DNA"/>
</dbReference>
<feature type="coiled-coil region" evidence="5">
    <location>
        <begin position="295"/>
        <end position="322"/>
    </location>
</feature>
<comment type="caution">
    <text evidence="7">The sequence shown here is derived from an EMBL/GenBank/DDBJ whole genome shotgun (WGS) entry which is preliminary data.</text>
</comment>
<dbReference type="GO" id="GO:0072344">
    <property type="term" value="P:rescue of stalled ribosome"/>
    <property type="evidence" value="ECO:0007669"/>
    <property type="project" value="UniProtKB-UniRule"/>
</dbReference>
<accession>A0A2U1K7E3</accession>
<dbReference type="OrthoDB" id="9766163at2"/>
<keyword evidence="3 5" id="KW-0694">RNA-binding</keyword>
<dbReference type="GO" id="GO:0043023">
    <property type="term" value="F:ribosomal large subunit binding"/>
    <property type="evidence" value="ECO:0007669"/>
    <property type="project" value="UniProtKB-UniRule"/>
</dbReference>
<feature type="domain" description="NFACT RNA-binding" evidence="6">
    <location>
        <begin position="450"/>
        <end position="538"/>
    </location>
</feature>
<dbReference type="FunFam" id="2.30.310.10:FF:000004">
    <property type="entry name" value="Fibronectin-binding protein A"/>
    <property type="match status" value="1"/>
</dbReference>
<organism evidence="7 8">
    <name type="scientific">Pueribacillus theae</name>
    <dbReference type="NCBI Taxonomy" id="2171751"/>
    <lineage>
        <taxon>Bacteria</taxon>
        <taxon>Bacillati</taxon>
        <taxon>Bacillota</taxon>
        <taxon>Bacilli</taxon>
        <taxon>Bacillales</taxon>
        <taxon>Bacillaceae</taxon>
        <taxon>Pueribacillus</taxon>
    </lineage>
</organism>
<dbReference type="GO" id="GO:0000049">
    <property type="term" value="F:tRNA binding"/>
    <property type="evidence" value="ECO:0007669"/>
    <property type="project" value="UniProtKB-UniRule"/>
</dbReference>
<dbReference type="InterPro" id="IPR008532">
    <property type="entry name" value="NFACT_RNA-bd"/>
</dbReference>
<dbReference type="Pfam" id="PF05670">
    <property type="entry name" value="NFACT-R_1"/>
    <property type="match status" value="1"/>
</dbReference>
<dbReference type="Proteomes" id="UP000245998">
    <property type="component" value="Unassembled WGS sequence"/>
</dbReference>
<dbReference type="GO" id="GO:1990112">
    <property type="term" value="C:RQC complex"/>
    <property type="evidence" value="ECO:0007669"/>
    <property type="project" value="TreeGrafter"/>
</dbReference>
<evidence type="ECO:0000313" key="8">
    <source>
        <dbReference type="Proteomes" id="UP000245998"/>
    </source>
</evidence>
<evidence type="ECO:0000256" key="5">
    <source>
        <dbReference type="HAMAP-Rule" id="MF_00844"/>
    </source>
</evidence>
<dbReference type="PANTHER" id="PTHR15239">
    <property type="entry name" value="NUCLEAR EXPORT MEDIATOR FACTOR NEMF"/>
    <property type="match status" value="1"/>
</dbReference>
<dbReference type="InterPro" id="IPR051608">
    <property type="entry name" value="RQC_Subunit_NEMF"/>
</dbReference>
<comment type="subunit">
    <text evidence="5">Associates with stalled 50S ribosomal subunits. Binds to RqcP.</text>
</comment>
<proteinExistence type="inferred from homology"/>
<dbReference type="AlphaFoldDB" id="A0A2U1K7E3"/>
<reference evidence="7 8" key="1">
    <citation type="submission" date="2018-04" db="EMBL/GenBank/DDBJ databases">
        <title>Camelliibacillus theae gen. nov., sp. nov., isolated from Pu'er tea.</title>
        <authorList>
            <person name="Niu L."/>
        </authorList>
    </citation>
    <scope>NUCLEOTIDE SEQUENCE [LARGE SCALE GENOMIC DNA]</scope>
    <source>
        <strain evidence="7 8">T8</strain>
    </source>
</reference>
<dbReference type="Pfam" id="PF05833">
    <property type="entry name" value="NFACT_N"/>
    <property type="match status" value="1"/>
</dbReference>
<evidence type="ECO:0000256" key="2">
    <source>
        <dbReference type="ARBA" id="ARBA00022730"/>
    </source>
</evidence>
<evidence type="ECO:0000256" key="3">
    <source>
        <dbReference type="ARBA" id="ARBA00022884"/>
    </source>
</evidence>
<dbReference type="HAMAP" id="MF_00844_B">
    <property type="entry name" value="RqcH_B"/>
    <property type="match status" value="1"/>
</dbReference>
<evidence type="ECO:0000259" key="6">
    <source>
        <dbReference type="Pfam" id="PF05670"/>
    </source>
</evidence>
<keyword evidence="1 5" id="KW-0820">tRNA-binding</keyword>